<evidence type="ECO:0000313" key="2">
    <source>
        <dbReference type="Proteomes" id="UP000070427"/>
    </source>
</evidence>
<evidence type="ECO:0008006" key="3">
    <source>
        <dbReference type="Google" id="ProtNLM"/>
    </source>
</evidence>
<sequence length="133" mass="15404">MITYEDSNIRTYLKIVELCCQNNLIQQGLTILEESLITYILEKMNLNITEIAYREIPSKISYKLKKGEEISEDEVRFINALGKDIFLLLYDIAGIRNDINHCGFRKSASSCTSLKENLNYFLQKARNIIESID</sequence>
<dbReference type="RefSeq" id="WP_066353490.1">
    <property type="nucleotide sequence ID" value="NZ_LOED01000016.1"/>
</dbReference>
<protein>
    <recommendedName>
        <fullName evidence="3">DUF4145 domain-containing protein</fullName>
    </recommendedName>
</protein>
<evidence type="ECO:0000313" key="1">
    <source>
        <dbReference type="EMBL" id="KXG76745.1"/>
    </source>
</evidence>
<dbReference type="AlphaFoldDB" id="A0A140L870"/>
<organism evidence="1 2">
    <name type="scientific">Fervidicola ferrireducens</name>
    <dbReference type="NCBI Taxonomy" id="520764"/>
    <lineage>
        <taxon>Bacteria</taxon>
        <taxon>Bacillati</taxon>
        <taxon>Bacillota</taxon>
        <taxon>Clostridia</taxon>
        <taxon>Thermosediminibacterales</taxon>
        <taxon>Thermosediminibacteraceae</taxon>
        <taxon>Fervidicola</taxon>
    </lineage>
</organism>
<dbReference type="EMBL" id="LOED01000016">
    <property type="protein sequence ID" value="KXG76745.1"/>
    <property type="molecule type" value="Genomic_DNA"/>
</dbReference>
<gene>
    <name evidence="1" type="ORF">AN618_14300</name>
</gene>
<reference evidence="1 2" key="1">
    <citation type="submission" date="2015-12" db="EMBL/GenBank/DDBJ databases">
        <title>Draft genome sequnece of Fervidicola ferrireducens strain Y170.</title>
        <authorList>
            <person name="Patel B.K."/>
        </authorList>
    </citation>
    <scope>NUCLEOTIDE SEQUENCE [LARGE SCALE GENOMIC DNA]</scope>
    <source>
        <strain evidence="1 2">Y170</strain>
    </source>
</reference>
<keyword evidence="2" id="KW-1185">Reference proteome</keyword>
<accession>A0A140L870</accession>
<dbReference type="InParanoid" id="A0A140L870"/>
<proteinExistence type="predicted"/>
<comment type="caution">
    <text evidence="1">The sequence shown here is derived from an EMBL/GenBank/DDBJ whole genome shotgun (WGS) entry which is preliminary data.</text>
</comment>
<dbReference type="Proteomes" id="UP000070427">
    <property type="component" value="Unassembled WGS sequence"/>
</dbReference>
<name>A0A140L870_9FIRM</name>